<proteinExistence type="predicted"/>
<keyword evidence="3" id="KW-1185">Reference proteome</keyword>
<dbReference type="InParanoid" id="A0A0C3G3N1"/>
<sequence length="210" mass="22173">MSKRIAHQLPLSFANHIYCTMQFVSIALALALLPFIKSNPVGAGDGSACVAKQILGKTFIGPNKDVIAEYYSCVTSASPPEVSAALATHKNGPTNVCGLACTTHCYNGSGGPNPNDCQVIADALLYESQNIGNNVEVGAAGPNLTNYLTMIYASCKSTLVNQLATNITYCRNDWAGITGYIGANCQSTQKAKGGICVETKKKFFVQVNHS</sequence>
<evidence type="ECO:0000313" key="3">
    <source>
        <dbReference type="Proteomes" id="UP000054166"/>
    </source>
</evidence>
<evidence type="ECO:0000256" key="1">
    <source>
        <dbReference type="SAM" id="Phobius"/>
    </source>
</evidence>
<keyword evidence="1" id="KW-0812">Transmembrane</keyword>
<reference evidence="3" key="2">
    <citation type="submission" date="2015-01" db="EMBL/GenBank/DDBJ databases">
        <title>Evolutionary Origins and Diversification of the Mycorrhizal Mutualists.</title>
        <authorList>
            <consortium name="DOE Joint Genome Institute"/>
            <consortium name="Mycorrhizal Genomics Consortium"/>
            <person name="Kohler A."/>
            <person name="Kuo A."/>
            <person name="Nagy L.G."/>
            <person name="Floudas D."/>
            <person name="Copeland A."/>
            <person name="Barry K.W."/>
            <person name="Cichocki N."/>
            <person name="Veneault-Fourrey C."/>
            <person name="LaButti K."/>
            <person name="Lindquist E.A."/>
            <person name="Lipzen A."/>
            <person name="Lundell T."/>
            <person name="Morin E."/>
            <person name="Murat C."/>
            <person name="Riley R."/>
            <person name="Ohm R."/>
            <person name="Sun H."/>
            <person name="Tunlid A."/>
            <person name="Henrissat B."/>
            <person name="Grigoriev I.V."/>
            <person name="Hibbett D.S."/>
            <person name="Martin F."/>
        </authorList>
    </citation>
    <scope>NUCLEOTIDE SEQUENCE [LARGE SCALE GENOMIC DNA]</scope>
    <source>
        <strain evidence="3">F 1598</strain>
    </source>
</reference>
<dbReference type="OrthoDB" id="3226519at2759"/>
<dbReference type="HOGENOM" id="CLU_107676_0_0_1"/>
<dbReference type="EMBL" id="KN832981">
    <property type="protein sequence ID" value="KIM86519.1"/>
    <property type="molecule type" value="Genomic_DNA"/>
</dbReference>
<name>A0A0C3G3N1_PILCF</name>
<organism evidence="2 3">
    <name type="scientific">Piloderma croceum (strain F 1598)</name>
    <dbReference type="NCBI Taxonomy" id="765440"/>
    <lineage>
        <taxon>Eukaryota</taxon>
        <taxon>Fungi</taxon>
        <taxon>Dikarya</taxon>
        <taxon>Basidiomycota</taxon>
        <taxon>Agaricomycotina</taxon>
        <taxon>Agaricomycetes</taxon>
        <taxon>Agaricomycetidae</taxon>
        <taxon>Atheliales</taxon>
        <taxon>Atheliaceae</taxon>
        <taxon>Piloderma</taxon>
    </lineage>
</organism>
<reference evidence="2 3" key="1">
    <citation type="submission" date="2014-04" db="EMBL/GenBank/DDBJ databases">
        <authorList>
            <consortium name="DOE Joint Genome Institute"/>
            <person name="Kuo A."/>
            <person name="Tarkka M."/>
            <person name="Buscot F."/>
            <person name="Kohler A."/>
            <person name="Nagy L.G."/>
            <person name="Floudas D."/>
            <person name="Copeland A."/>
            <person name="Barry K.W."/>
            <person name="Cichocki N."/>
            <person name="Veneault-Fourrey C."/>
            <person name="LaButti K."/>
            <person name="Lindquist E.A."/>
            <person name="Lipzen A."/>
            <person name="Lundell T."/>
            <person name="Morin E."/>
            <person name="Murat C."/>
            <person name="Sun H."/>
            <person name="Tunlid A."/>
            <person name="Henrissat B."/>
            <person name="Grigoriev I.V."/>
            <person name="Hibbett D.S."/>
            <person name="Martin F."/>
            <person name="Nordberg H.P."/>
            <person name="Cantor M.N."/>
            <person name="Hua S.X."/>
        </authorList>
    </citation>
    <scope>NUCLEOTIDE SEQUENCE [LARGE SCALE GENOMIC DNA]</scope>
    <source>
        <strain evidence="2 3">F 1598</strain>
    </source>
</reference>
<gene>
    <name evidence="2" type="ORF">PILCRDRAFT_306601</name>
</gene>
<evidence type="ECO:0000313" key="2">
    <source>
        <dbReference type="EMBL" id="KIM86519.1"/>
    </source>
</evidence>
<keyword evidence="1" id="KW-1133">Transmembrane helix</keyword>
<accession>A0A0C3G3N1</accession>
<dbReference type="AlphaFoldDB" id="A0A0C3G3N1"/>
<keyword evidence="1" id="KW-0472">Membrane</keyword>
<dbReference type="Proteomes" id="UP000054166">
    <property type="component" value="Unassembled WGS sequence"/>
</dbReference>
<protein>
    <submittedName>
        <fullName evidence="2">Uncharacterized protein</fullName>
    </submittedName>
</protein>
<feature type="transmembrane region" description="Helical" evidence="1">
    <location>
        <begin position="12"/>
        <end position="36"/>
    </location>
</feature>